<dbReference type="AlphaFoldDB" id="A0A8H5B456"/>
<name>A0A8H5B456_9AGAR</name>
<organism evidence="3 4">
    <name type="scientific">Ephemerocybe angulata</name>
    <dbReference type="NCBI Taxonomy" id="980116"/>
    <lineage>
        <taxon>Eukaryota</taxon>
        <taxon>Fungi</taxon>
        <taxon>Dikarya</taxon>
        <taxon>Basidiomycota</taxon>
        <taxon>Agaricomycotina</taxon>
        <taxon>Agaricomycetes</taxon>
        <taxon>Agaricomycetidae</taxon>
        <taxon>Agaricales</taxon>
        <taxon>Agaricineae</taxon>
        <taxon>Psathyrellaceae</taxon>
        <taxon>Ephemerocybe</taxon>
    </lineage>
</organism>
<dbReference type="Pfam" id="PF17171">
    <property type="entry name" value="GST_C_6"/>
    <property type="match status" value="1"/>
</dbReference>
<sequence length="353" mass="38266">MPVPNPIATLFSYFPLHTFPPITPQAVARDASTPTLWIAPPLSSPTLSVSSEDRVLSSDVECLKWQAYIALRGLKNLKVRWDVAAEGSLEGRLPNLHLPKADAAKLNADLNPTEENPKADAEETLGLYAARLIPSWVDLTLGFDSASDALEGYKDVASRDESRAWVALLEGVVHAALLISLPQQVTLAQLLGLGYSSSSPSPSTATSKPSSQTSSTLQTVLSPPPAPLTGFTSLLPSFGTRVSRTSVISQYVEAIASLSERLGTDQWFLGSSQPTPLDALAFAYLHCILVHAKEPVRVEVTKRVNLVAWEWRVRSTNIGYIGFALSVMTQTLGFLAVQQKLKPSYQEGRRLAY</sequence>
<proteinExistence type="predicted"/>
<evidence type="ECO:0000313" key="4">
    <source>
        <dbReference type="Proteomes" id="UP000541558"/>
    </source>
</evidence>
<reference evidence="3 4" key="1">
    <citation type="journal article" date="2020" name="ISME J.">
        <title>Uncovering the hidden diversity of litter-decomposition mechanisms in mushroom-forming fungi.</title>
        <authorList>
            <person name="Floudas D."/>
            <person name="Bentzer J."/>
            <person name="Ahren D."/>
            <person name="Johansson T."/>
            <person name="Persson P."/>
            <person name="Tunlid A."/>
        </authorList>
    </citation>
    <scope>NUCLEOTIDE SEQUENCE [LARGE SCALE GENOMIC DNA]</scope>
    <source>
        <strain evidence="3 4">CBS 175.51</strain>
    </source>
</reference>
<dbReference type="Proteomes" id="UP000541558">
    <property type="component" value="Unassembled WGS sequence"/>
</dbReference>
<accession>A0A8H5B456</accession>
<keyword evidence="4" id="KW-1185">Reference proteome</keyword>
<dbReference type="EMBL" id="JAACJK010000220">
    <property type="protein sequence ID" value="KAF5315946.1"/>
    <property type="molecule type" value="Genomic_DNA"/>
</dbReference>
<dbReference type="InterPro" id="IPR033468">
    <property type="entry name" value="Metaxin_GST"/>
</dbReference>
<dbReference type="OrthoDB" id="198787at2759"/>
<evidence type="ECO:0000313" key="3">
    <source>
        <dbReference type="EMBL" id="KAF5315946.1"/>
    </source>
</evidence>
<feature type="region of interest" description="Disordered" evidence="1">
    <location>
        <begin position="199"/>
        <end position="221"/>
    </location>
</feature>
<feature type="domain" description="Metaxin glutathione S-transferase" evidence="2">
    <location>
        <begin position="253"/>
        <end position="313"/>
    </location>
</feature>
<evidence type="ECO:0000256" key="1">
    <source>
        <dbReference type="SAM" id="MobiDB-lite"/>
    </source>
</evidence>
<comment type="caution">
    <text evidence="3">The sequence shown here is derived from an EMBL/GenBank/DDBJ whole genome shotgun (WGS) entry which is preliminary data.</text>
</comment>
<protein>
    <recommendedName>
        <fullName evidence="2">Metaxin glutathione S-transferase domain-containing protein</fullName>
    </recommendedName>
</protein>
<evidence type="ECO:0000259" key="2">
    <source>
        <dbReference type="Pfam" id="PF17171"/>
    </source>
</evidence>
<gene>
    <name evidence="3" type="ORF">D9611_004879</name>
</gene>